<dbReference type="FunFam" id="3.90.1150.10:FF:000092">
    <property type="entry name" value="Capsular polysaccharide biosynthesis protein"/>
    <property type="match status" value="1"/>
</dbReference>
<dbReference type="AlphaFoldDB" id="A0AA46UC34"/>
<dbReference type="CDD" id="cd00616">
    <property type="entry name" value="AHBA_syn"/>
    <property type="match status" value="1"/>
</dbReference>
<dbReference type="GO" id="GO:0000271">
    <property type="term" value="P:polysaccharide biosynthetic process"/>
    <property type="evidence" value="ECO:0007669"/>
    <property type="project" value="TreeGrafter"/>
</dbReference>
<dbReference type="Pfam" id="PF01041">
    <property type="entry name" value="DegT_DnrJ_EryC1"/>
    <property type="match status" value="2"/>
</dbReference>
<dbReference type="Gene3D" id="3.40.640.10">
    <property type="entry name" value="Type I PLP-dependent aspartate aminotransferase-like (Major domain)"/>
    <property type="match status" value="1"/>
</dbReference>
<dbReference type="InterPro" id="IPR015422">
    <property type="entry name" value="PyrdxlP-dep_Trfase_small"/>
</dbReference>
<name>A0AA46UC34_BACT4</name>
<dbReference type="InterPro" id="IPR015421">
    <property type="entry name" value="PyrdxlP-dep_Trfase_major"/>
</dbReference>
<accession>A0AA46UC34</accession>
<keyword evidence="3 4" id="KW-0663">Pyridoxal phosphate</keyword>
<dbReference type="PANTHER" id="PTHR30244">
    <property type="entry name" value="TRANSAMINASE"/>
    <property type="match status" value="1"/>
</dbReference>
<evidence type="ECO:0000256" key="2">
    <source>
        <dbReference type="PIRSR" id="PIRSR000390-1"/>
    </source>
</evidence>
<dbReference type="InterPro" id="IPR015424">
    <property type="entry name" value="PyrdxlP-dep_Trfase"/>
</dbReference>
<evidence type="ECO:0000313" key="6">
    <source>
        <dbReference type="Proteomes" id="UP001156216"/>
    </source>
</evidence>
<keyword evidence="5" id="KW-0808">Transferase</keyword>
<organism evidence="5 6">
    <name type="scientific">Bacteroides thetaiotaomicron</name>
    <dbReference type="NCBI Taxonomy" id="818"/>
    <lineage>
        <taxon>Bacteria</taxon>
        <taxon>Pseudomonadati</taxon>
        <taxon>Bacteroidota</taxon>
        <taxon>Bacteroidia</taxon>
        <taxon>Bacteroidales</taxon>
        <taxon>Bacteroidaceae</taxon>
        <taxon>Bacteroides</taxon>
    </lineage>
</organism>
<protein>
    <submittedName>
        <fullName evidence="5">DegT/DnrJ/EryC1/StrS family aminotransferase</fullName>
    </submittedName>
</protein>
<dbReference type="GO" id="GO:0008483">
    <property type="term" value="F:transaminase activity"/>
    <property type="evidence" value="ECO:0007669"/>
    <property type="project" value="UniProtKB-KW"/>
</dbReference>
<sequence>MSTDLKRRNIPFSPPDMTEVEANEVRDAILSGWITTGPRTKKLEKLVAQYVGVNTDKDEKTPNCVCLNSQTACAEMALRILGIGAGDEVIVPAYTYTASASIIDHVGAKIVFVDVQSDCLEMDYDVVEAAITEHTKAIIPVDLGGVPCDYDRIMAIVKRKEGLFRPKTDLQKKIGRIAICSDCAHSFGGYRMKDGKKIMCGAMADFSSFSFHAVKNFTTAEGGALTWNLPFGEEPAVLDLDLNPENTFSKVSMNEGSNWNQRIYHICQLLSLHGQNKDAFAKTKLGAWEYDIVGPWFKCNMTDVVAALGLIQFERYPEMLVKRKEMIEKMDTAFADINVAVLNHYGKNHVSSGHLYIVRLLGKTREQTNEVIEKMAERGIATNVHYKPLPMMVAYKKMGFEIKDFPNAYHMFENEITLPLNTRMTMEDVDYVIENFVDIVKSL</sequence>
<evidence type="ECO:0000256" key="4">
    <source>
        <dbReference type="RuleBase" id="RU004508"/>
    </source>
</evidence>
<reference evidence="5" key="1">
    <citation type="submission" date="2021-06" db="EMBL/GenBank/DDBJ databases">
        <title>Interrogation of the integrated mobile genetic elements in gut-associated Bacteroides with a consensus prediction approach.</title>
        <authorList>
            <person name="Campbell D.E."/>
            <person name="Leigh J.R."/>
            <person name="Kim T."/>
            <person name="England W."/>
            <person name="Whitaker R.J."/>
            <person name="Degnan P.H."/>
        </authorList>
    </citation>
    <scope>NUCLEOTIDE SEQUENCE</scope>
    <source>
        <strain evidence="5">VPI-BTDOT2</strain>
    </source>
</reference>
<dbReference type="EMBL" id="CP083681">
    <property type="protein sequence ID" value="UYU72076.1"/>
    <property type="molecule type" value="Genomic_DNA"/>
</dbReference>
<feature type="active site" description="Proton acceptor" evidence="2">
    <location>
        <position position="215"/>
    </location>
</feature>
<evidence type="ECO:0000256" key="1">
    <source>
        <dbReference type="ARBA" id="ARBA00037999"/>
    </source>
</evidence>
<dbReference type="GO" id="GO:0030170">
    <property type="term" value="F:pyridoxal phosphate binding"/>
    <property type="evidence" value="ECO:0007669"/>
    <property type="project" value="TreeGrafter"/>
</dbReference>
<dbReference type="PANTHER" id="PTHR30244:SF34">
    <property type="entry name" value="DTDP-4-AMINO-4,6-DIDEOXYGALACTOSE TRANSAMINASE"/>
    <property type="match status" value="1"/>
</dbReference>
<keyword evidence="5" id="KW-0032">Aminotransferase</keyword>
<proteinExistence type="inferred from homology"/>
<dbReference type="PIRSF" id="PIRSF000390">
    <property type="entry name" value="PLP_StrS"/>
    <property type="match status" value="1"/>
</dbReference>
<feature type="modified residue" description="N6-(pyridoxal phosphate)lysine" evidence="3">
    <location>
        <position position="215"/>
    </location>
</feature>
<evidence type="ECO:0000313" key="5">
    <source>
        <dbReference type="EMBL" id="UYU72076.1"/>
    </source>
</evidence>
<dbReference type="Gene3D" id="3.90.1150.10">
    <property type="entry name" value="Aspartate Aminotransferase, domain 1"/>
    <property type="match status" value="1"/>
</dbReference>
<dbReference type="RefSeq" id="WP_032850175.1">
    <property type="nucleotide sequence ID" value="NZ_JAGWES010000072.1"/>
</dbReference>
<dbReference type="InterPro" id="IPR000653">
    <property type="entry name" value="DegT/StrS_aminotransferase"/>
</dbReference>
<evidence type="ECO:0000256" key="3">
    <source>
        <dbReference type="PIRSR" id="PIRSR000390-2"/>
    </source>
</evidence>
<gene>
    <name evidence="5" type="ORF">KQP59_02890</name>
</gene>
<dbReference type="Proteomes" id="UP001156216">
    <property type="component" value="Chromosome"/>
</dbReference>
<dbReference type="SUPFAM" id="SSF53383">
    <property type="entry name" value="PLP-dependent transferases"/>
    <property type="match status" value="1"/>
</dbReference>
<comment type="similarity">
    <text evidence="1 4">Belongs to the DegT/DnrJ/EryC1 family.</text>
</comment>